<comment type="caution">
    <text evidence="4">The sequence shown here is derived from an EMBL/GenBank/DDBJ whole genome shotgun (WGS) entry which is preliminary data.</text>
</comment>
<proteinExistence type="predicted"/>
<accession>A0A511CWY9</accession>
<feature type="domain" description="Helicase XPB/Ssl2 N-terminal" evidence="3">
    <location>
        <begin position="499"/>
        <end position="619"/>
    </location>
</feature>
<name>A0A511CWY9_9PSEU</name>
<evidence type="ECO:0000256" key="1">
    <source>
        <dbReference type="SAM" id="MobiDB-lite"/>
    </source>
</evidence>
<evidence type="ECO:0000259" key="3">
    <source>
        <dbReference type="Pfam" id="PF13625"/>
    </source>
</evidence>
<protein>
    <submittedName>
        <fullName evidence="4">Uncharacterized protein</fullName>
    </submittedName>
</protein>
<evidence type="ECO:0000313" key="5">
    <source>
        <dbReference type="Proteomes" id="UP000321328"/>
    </source>
</evidence>
<sequence>MRTPEAGAGERPERDRGRRRDAMETVTFAEALVRLGAERLTALLQARPDVLVEPIPRSFEQLARRLNGVESLSAALELCTGDMIVSGRAVALLNAGATVPAVAELLGSPEPLVTEAVDELCTRGLAWRDGERIALPDRLAAHLTQDVDTFRPVAVIARQSVVDDLRAAVRALGGTTEGLRKPQLVARLAELMADRDTIGRAVAGLSRQARRRFDLVRQGHGFYLPFYGTDPTQQEDVLVRAGLLLPVYGTGELPREVAVAAWGIELKAALTGPPGLPDAEPEAANVARSAAEDLLRGLTGLLDEARASGLTALKKGGVGTRERARLAKRLSAAPEDIGLWIDLASAAGLLARAGSRYAPTAGYDQWRESAPGDRWAAVARAWWDLEFAPTYRKIDDDTEAPPPVPLASEAGMIRRALLRAAAGGRSVEAAGMHIGWFCPLQHYPRDEMALRVHAAVTEARSLGVVSGDRVSDPGEHLVAGGDDLGRRCAALLPEAQGMLVLQSDLTAVASGQPSAAAARLLAAAAVPESHGVAATWRFSSASVRAAFDAGWSPDELRAELRAISDRELPQPLDYLISDVARRHGSVRVRGLASCIVGSESEIAEILHTRSLRKLQLSALAPTVLASPFGTDRVLAGLRKAGFAPLAEDADGVVIVEKRPEKRAPTPAAAVRSRPRATAAELARLLLGGPGEDGDDHEPESPTHAALAALTSPLDSAELALLADAIDNQRDVSILYRDKQGNRTVRDIRPRELYGRWLDAWCHLKNAQRDFAVANIEAVAPAG</sequence>
<evidence type="ECO:0000313" key="4">
    <source>
        <dbReference type="EMBL" id="GEL17079.1"/>
    </source>
</evidence>
<dbReference type="PROSITE" id="PS52050">
    <property type="entry name" value="WYL"/>
    <property type="match status" value="1"/>
</dbReference>
<feature type="compositionally biased region" description="Basic and acidic residues" evidence="1">
    <location>
        <begin position="8"/>
        <end position="21"/>
    </location>
</feature>
<gene>
    <name evidence="4" type="ORF">PA7_09160</name>
</gene>
<dbReference type="InterPro" id="IPR026881">
    <property type="entry name" value="WYL_dom"/>
</dbReference>
<dbReference type="InterPro" id="IPR032830">
    <property type="entry name" value="XPB/Ssl2_N"/>
</dbReference>
<feature type="domain" description="WYL" evidence="2">
    <location>
        <begin position="718"/>
        <end position="779"/>
    </location>
</feature>
<dbReference type="Pfam" id="PF13280">
    <property type="entry name" value="WYL"/>
    <property type="match status" value="1"/>
</dbReference>
<organism evidence="4 5">
    <name type="scientific">Pseudonocardia asaccharolytica DSM 44247 = NBRC 16224</name>
    <dbReference type="NCBI Taxonomy" id="1123024"/>
    <lineage>
        <taxon>Bacteria</taxon>
        <taxon>Bacillati</taxon>
        <taxon>Actinomycetota</taxon>
        <taxon>Actinomycetes</taxon>
        <taxon>Pseudonocardiales</taxon>
        <taxon>Pseudonocardiaceae</taxon>
        <taxon>Pseudonocardia</taxon>
    </lineage>
</organism>
<dbReference type="Proteomes" id="UP000321328">
    <property type="component" value="Unassembled WGS sequence"/>
</dbReference>
<dbReference type="STRING" id="1123024.GCA_000423625_01249"/>
<dbReference type="AlphaFoldDB" id="A0A511CWY9"/>
<feature type="region of interest" description="Disordered" evidence="1">
    <location>
        <begin position="1"/>
        <end position="21"/>
    </location>
</feature>
<evidence type="ECO:0000259" key="2">
    <source>
        <dbReference type="Pfam" id="PF13280"/>
    </source>
</evidence>
<keyword evidence="5" id="KW-1185">Reference proteome</keyword>
<reference evidence="4 5" key="1">
    <citation type="submission" date="2019-07" db="EMBL/GenBank/DDBJ databases">
        <title>Whole genome shotgun sequence of Pseudonocardia asaccharolytica NBRC 16224.</title>
        <authorList>
            <person name="Hosoyama A."/>
            <person name="Uohara A."/>
            <person name="Ohji S."/>
            <person name="Ichikawa N."/>
        </authorList>
    </citation>
    <scope>NUCLEOTIDE SEQUENCE [LARGE SCALE GENOMIC DNA]</scope>
    <source>
        <strain evidence="4 5">NBRC 16224</strain>
    </source>
</reference>
<dbReference type="EMBL" id="BJVI01000006">
    <property type="protein sequence ID" value="GEL17079.1"/>
    <property type="molecule type" value="Genomic_DNA"/>
</dbReference>
<dbReference type="Pfam" id="PF13625">
    <property type="entry name" value="Helicase_C_3"/>
    <property type="match status" value="1"/>
</dbReference>